<proteinExistence type="predicted"/>
<protein>
    <recommendedName>
        <fullName evidence="2">Retrotransposon gag domain-containing protein</fullName>
    </recommendedName>
</protein>
<evidence type="ECO:0000313" key="1">
    <source>
        <dbReference type="EMBL" id="JAR95590.1"/>
    </source>
</evidence>
<dbReference type="AlphaFoldDB" id="A0A170U4U4"/>
<feature type="non-terminal residue" evidence="1">
    <location>
        <position position="1"/>
    </location>
</feature>
<evidence type="ECO:0008006" key="2">
    <source>
        <dbReference type="Google" id="ProtNLM"/>
    </source>
</evidence>
<reference evidence="1" key="1">
    <citation type="submission" date="2016-04" db="EMBL/GenBank/DDBJ databases">
        <authorList>
            <person name="Calderon-Fernandez G.M.Sr."/>
        </authorList>
    </citation>
    <scope>NUCLEOTIDE SEQUENCE</scope>
    <source>
        <strain evidence="1">Int1</strain>
        <tissue evidence="1">Integument</tissue>
    </source>
</reference>
<sequence length="63" mass="7399">YYAPVNCQIANRYKFYSRQQQENETLTEYIAVLRHLSASCNVDTFFSQVLRDRLISGIINPHC</sequence>
<dbReference type="EMBL" id="GEMB01007867">
    <property type="protein sequence ID" value="JAR95590.1"/>
    <property type="molecule type" value="Transcribed_RNA"/>
</dbReference>
<name>A0A170U4U4_TRIIF</name>
<accession>A0A170U4U4</accession>
<reference evidence="1" key="2">
    <citation type="journal article" date="2017" name="J. Med. Entomol.">
        <title>Transcriptome Analysis of the Triatoma infestans (Hemiptera: Reduviidae) Integument.</title>
        <authorList>
            <person name="Calderon-Fernandez G.M."/>
            <person name="Moriconi D.E."/>
            <person name="Dulbecco A.B."/>
            <person name="Juarez M.P."/>
        </authorList>
    </citation>
    <scope>NUCLEOTIDE SEQUENCE</scope>
    <source>
        <strain evidence="1">Int1</strain>
        <tissue evidence="1">Integument</tissue>
    </source>
</reference>
<organism evidence="1">
    <name type="scientific">Triatoma infestans</name>
    <name type="common">Assassin bug</name>
    <dbReference type="NCBI Taxonomy" id="30076"/>
    <lineage>
        <taxon>Eukaryota</taxon>
        <taxon>Metazoa</taxon>
        <taxon>Ecdysozoa</taxon>
        <taxon>Arthropoda</taxon>
        <taxon>Hexapoda</taxon>
        <taxon>Insecta</taxon>
        <taxon>Pterygota</taxon>
        <taxon>Neoptera</taxon>
        <taxon>Paraneoptera</taxon>
        <taxon>Hemiptera</taxon>
        <taxon>Heteroptera</taxon>
        <taxon>Panheteroptera</taxon>
        <taxon>Cimicomorpha</taxon>
        <taxon>Reduviidae</taxon>
        <taxon>Triatominae</taxon>
        <taxon>Triatoma</taxon>
    </lineage>
</organism>